<reference evidence="2" key="1">
    <citation type="submission" date="2016-07" db="EMBL/GenBank/DDBJ databases">
        <authorList>
            <person name="Florea S."/>
            <person name="Webb J.S."/>
            <person name="Jaromczyk J."/>
            <person name="Schardl C.L."/>
        </authorList>
    </citation>
    <scope>NUCLEOTIDE SEQUENCE [LARGE SCALE GENOMIC DNA]</scope>
    <source>
        <strain evidence="2">IPB1</strain>
    </source>
</reference>
<gene>
    <name evidence="1" type="ORF">A7985_09085</name>
</gene>
<proteinExistence type="predicted"/>
<dbReference type="RefSeq" id="WP_065790159.1">
    <property type="nucleotide sequence ID" value="NZ_MAUJ01000002.1"/>
</dbReference>
<sequence>MARKKKLNNGWEIHEILEPDTKVRYNKYFHKRKIAPRIELDSKLSQQLAAYTLIEKDLRNALIWLEKIEKMEPEQSASASGVGSDRDHFNLIKGLYVAALTIYGKCFTSCEGRFLSLPRKFPDKEFRKFHDQIMHMRHNFAAHSGSDNFEEVKVVLVLYPNKRSNAKPFIYRELMQPDYLTSTEISFIDLVKHIQSKVNDKIRILSEKIFEDEVRPKGKDYWYKIASKPIKRT</sequence>
<name>A0A1C0TRS7_9GAMM</name>
<evidence type="ECO:0000313" key="2">
    <source>
        <dbReference type="Proteomes" id="UP000093366"/>
    </source>
</evidence>
<dbReference type="AlphaFoldDB" id="A0A1C0TRS7"/>
<dbReference type="Proteomes" id="UP000093366">
    <property type="component" value="Unassembled WGS sequence"/>
</dbReference>
<organism evidence="1 2">
    <name type="scientific">Pseudoalteromonas luteoviolacea</name>
    <dbReference type="NCBI Taxonomy" id="43657"/>
    <lineage>
        <taxon>Bacteria</taxon>
        <taxon>Pseudomonadati</taxon>
        <taxon>Pseudomonadota</taxon>
        <taxon>Gammaproteobacteria</taxon>
        <taxon>Alteromonadales</taxon>
        <taxon>Pseudoalteromonadaceae</taxon>
        <taxon>Pseudoalteromonas</taxon>
    </lineage>
</organism>
<dbReference type="EMBL" id="MAUJ01000002">
    <property type="protein sequence ID" value="OCQ21953.1"/>
    <property type="molecule type" value="Genomic_DNA"/>
</dbReference>
<dbReference type="OrthoDB" id="7031678at2"/>
<evidence type="ECO:0000313" key="1">
    <source>
        <dbReference type="EMBL" id="OCQ21953.1"/>
    </source>
</evidence>
<comment type="caution">
    <text evidence="1">The sequence shown here is derived from an EMBL/GenBank/DDBJ whole genome shotgun (WGS) entry which is preliminary data.</text>
</comment>
<accession>A0A1C0TRS7</accession>
<protein>
    <submittedName>
        <fullName evidence="1">Uncharacterized protein</fullName>
    </submittedName>
</protein>